<dbReference type="InterPro" id="IPR013022">
    <property type="entry name" value="Xyl_isomerase-like_TIM-brl"/>
</dbReference>
<dbReference type="InterPro" id="IPR050312">
    <property type="entry name" value="IolE/XylAMocC-like"/>
</dbReference>
<evidence type="ECO:0000259" key="1">
    <source>
        <dbReference type="Pfam" id="PF01261"/>
    </source>
</evidence>
<organism evidence="2">
    <name type="scientific">Caldilinea aerophila</name>
    <dbReference type="NCBI Taxonomy" id="133453"/>
    <lineage>
        <taxon>Bacteria</taxon>
        <taxon>Bacillati</taxon>
        <taxon>Chloroflexota</taxon>
        <taxon>Caldilineae</taxon>
        <taxon>Caldilineales</taxon>
        <taxon>Caldilineaceae</taxon>
        <taxon>Caldilinea</taxon>
    </lineage>
</organism>
<dbReference type="EMBL" id="DSMG01000083">
    <property type="protein sequence ID" value="HDX31386.1"/>
    <property type="molecule type" value="Genomic_DNA"/>
</dbReference>
<dbReference type="InterPro" id="IPR036237">
    <property type="entry name" value="Xyl_isomerase-like_sf"/>
</dbReference>
<accession>A0A7C1JJV9</accession>
<dbReference type="Gene3D" id="3.20.20.150">
    <property type="entry name" value="Divalent-metal-dependent TIM barrel enzymes"/>
    <property type="match status" value="1"/>
</dbReference>
<dbReference type="PANTHER" id="PTHR12110">
    <property type="entry name" value="HYDROXYPYRUVATE ISOMERASE"/>
    <property type="match status" value="1"/>
</dbReference>
<gene>
    <name evidence="2" type="ORF">ENQ20_07810</name>
</gene>
<comment type="caution">
    <text evidence="2">The sequence shown here is derived from an EMBL/GenBank/DDBJ whole genome shotgun (WGS) entry which is preliminary data.</text>
</comment>
<evidence type="ECO:0000313" key="2">
    <source>
        <dbReference type="EMBL" id="HDX31386.1"/>
    </source>
</evidence>
<reference evidence="2" key="1">
    <citation type="journal article" date="2020" name="mSystems">
        <title>Genome- and Community-Level Interaction Insights into Carbon Utilization and Element Cycling Functions of Hydrothermarchaeota in Hydrothermal Sediment.</title>
        <authorList>
            <person name="Zhou Z."/>
            <person name="Liu Y."/>
            <person name="Xu W."/>
            <person name="Pan J."/>
            <person name="Luo Z.H."/>
            <person name="Li M."/>
        </authorList>
    </citation>
    <scope>NUCLEOTIDE SEQUENCE [LARGE SCALE GENOMIC DNA]</scope>
    <source>
        <strain evidence="2">SpSt-289</strain>
    </source>
</reference>
<sequence>MKYGAHCYIFTDRWSNDALPILDRMKALGLDVAELSVGDDVIFTPALTRRRAEALGLTLVIGPGGAWPLSADLSSDEPEERRTGLAWHCRQVDLAAELGAVAYAGALYGHPGVVKRRRPPADEYPRTAEGLHKLAEYAAQRHVKIVLEPMSHFRTHLVNTAAQLMRLIDLADHANLYALFDTYHLITEERDYAAALRTLASRLWCVHACENDRGAPGGGLVPWNNVFDTLHEIGFDGPLTMEAYNSSIDDFAYQRGMFHNVCPDGDEFVRKGLAFLKSHVERRWK</sequence>
<dbReference type="Pfam" id="PF01261">
    <property type="entry name" value="AP_endonuc_2"/>
    <property type="match status" value="1"/>
</dbReference>
<protein>
    <submittedName>
        <fullName evidence="2">Sugar phosphate isomerase/epimerase</fullName>
    </submittedName>
</protein>
<dbReference type="GO" id="GO:0016853">
    <property type="term" value="F:isomerase activity"/>
    <property type="evidence" value="ECO:0007669"/>
    <property type="project" value="UniProtKB-KW"/>
</dbReference>
<name>A0A7C1JJV9_9CHLR</name>
<dbReference type="AlphaFoldDB" id="A0A7C1JJV9"/>
<dbReference type="SUPFAM" id="SSF51658">
    <property type="entry name" value="Xylose isomerase-like"/>
    <property type="match status" value="1"/>
</dbReference>
<proteinExistence type="predicted"/>
<feature type="domain" description="Xylose isomerase-like TIM barrel" evidence="1">
    <location>
        <begin position="23"/>
        <end position="277"/>
    </location>
</feature>
<keyword evidence="2" id="KW-0413">Isomerase</keyword>